<keyword evidence="7" id="KW-0547">Nucleotide-binding</keyword>
<dbReference type="Gene3D" id="3.30.565.10">
    <property type="entry name" value="Histidine kinase-like ATPase, C-terminal domain"/>
    <property type="match status" value="1"/>
</dbReference>
<organism evidence="13 14">
    <name type="scientific">Roseomonas acroporae</name>
    <dbReference type="NCBI Taxonomy" id="2937791"/>
    <lineage>
        <taxon>Bacteria</taxon>
        <taxon>Pseudomonadati</taxon>
        <taxon>Pseudomonadota</taxon>
        <taxon>Alphaproteobacteria</taxon>
        <taxon>Acetobacterales</taxon>
        <taxon>Roseomonadaceae</taxon>
        <taxon>Roseomonas</taxon>
    </lineage>
</organism>
<keyword evidence="11" id="KW-0472">Membrane</keyword>
<dbReference type="PRINTS" id="PR00344">
    <property type="entry name" value="BCTRLSENSOR"/>
</dbReference>
<keyword evidence="11" id="KW-1133">Transmembrane helix</keyword>
<sequence>MTVPLAVPGPEHPGQERPGRDAAGRERPAGEGQRNGPPAREATTEAAEPMAADASGRVAEATRRDMRLLVQLRWIAVGTQLLTIAVVQWGLGIDLPLAALLPVPAMLVAVNLVCIPLLRRRAAITGTEVALALLLDVAALAWQLQQSGGVSNPFASLFLLHVVIGALLLEPRLSWTVLGACAFAILSLVLNSQPLDLPPPYSADPFGLYLRGSLVSLALIAGLLFLLVTRINRSLREREAALAASRQQAAEENHIVRMGLLASGAAHELGTPLSSLSVILGDWQRMPRLADDPDFAADIADMQAAVMRCKAIVGSILMSAGEARGVAPTVTTMRRFLDGIVAEWQEAWRPGTIRYEDRFGEDVSIVSDTALKQVIGNLIDNAIDASPDWVRITARRAGEALLLDVEDRGPGFTEAALAAFGQPYNSTKGRPGGGLGLFLLVNVLRKLGGTAEARNRAEGGALIRLVLPLGAIAYAEGERA</sequence>
<dbReference type="InterPro" id="IPR036890">
    <property type="entry name" value="HATPase_C_sf"/>
</dbReference>
<feature type="transmembrane region" description="Helical" evidence="11">
    <location>
        <begin position="72"/>
        <end position="91"/>
    </location>
</feature>
<evidence type="ECO:0000256" key="1">
    <source>
        <dbReference type="ARBA" id="ARBA00000085"/>
    </source>
</evidence>
<proteinExistence type="predicted"/>
<dbReference type="EC" id="2.7.13.3" evidence="3"/>
<dbReference type="InterPro" id="IPR036097">
    <property type="entry name" value="HisK_dim/P_sf"/>
</dbReference>
<evidence type="ECO:0000259" key="12">
    <source>
        <dbReference type="PROSITE" id="PS50109"/>
    </source>
</evidence>
<protein>
    <recommendedName>
        <fullName evidence="3">histidine kinase</fullName>
        <ecNumber evidence="3">2.7.13.3</ecNumber>
    </recommendedName>
</protein>
<dbReference type="PANTHER" id="PTHR44936:SF10">
    <property type="entry name" value="SENSOR PROTEIN RSTB"/>
    <property type="match status" value="1"/>
</dbReference>
<comment type="subcellular location">
    <subcellularLocation>
        <location evidence="2">Cell membrane</location>
        <topology evidence="2">Multi-pass membrane protein</topology>
    </subcellularLocation>
</comment>
<evidence type="ECO:0000313" key="13">
    <source>
        <dbReference type="EMBL" id="MCK8784871.1"/>
    </source>
</evidence>
<dbReference type="CDD" id="cd00075">
    <property type="entry name" value="HATPase"/>
    <property type="match status" value="1"/>
</dbReference>
<dbReference type="InterPro" id="IPR004358">
    <property type="entry name" value="Sig_transdc_His_kin-like_C"/>
</dbReference>
<dbReference type="GO" id="GO:0005886">
    <property type="term" value="C:plasma membrane"/>
    <property type="evidence" value="ECO:0007669"/>
    <property type="project" value="UniProtKB-SubCell"/>
</dbReference>
<feature type="transmembrane region" description="Helical" evidence="11">
    <location>
        <begin position="97"/>
        <end position="118"/>
    </location>
</feature>
<evidence type="ECO:0000256" key="4">
    <source>
        <dbReference type="ARBA" id="ARBA00022475"/>
    </source>
</evidence>
<evidence type="ECO:0000256" key="8">
    <source>
        <dbReference type="ARBA" id="ARBA00022777"/>
    </source>
</evidence>
<dbReference type="PROSITE" id="PS50109">
    <property type="entry name" value="HIS_KIN"/>
    <property type="match status" value="1"/>
</dbReference>
<dbReference type="PANTHER" id="PTHR44936">
    <property type="entry name" value="SENSOR PROTEIN CREC"/>
    <property type="match status" value="1"/>
</dbReference>
<keyword evidence="5" id="KW-0597">Phosphoprotein</keyword>
<evidence type="ECO:0000256" key="2">
    <source>
        <dbReference type="ARBA" id="ARBA00004651"/>
    </source>
</evidence>
<name>A0A9X2BVB1_9PROT</name>
<evidence type="ECO:0000256" key="11">
    <source>
        <dbReference type="SAM" id="Phobius"/>
    </source>
</evidence>
<dbReference type="InterPro" id="IPR005467">
    <property type="entry name" value="His_kinase_dom"/>
</dbReference>
<keyword evidence="9 13" id="KW-0067">ATP-binding</keyword>
<dbReference type="SUPFAM" id="SSF47384">
    <property type="entry name" value="Homodimeric domain of signal transducing histidine kinase"/>
    <property type="match status" value="1"/>
</dbReference>
<feature type="compositionally biased region" description="Basic and acidic residues" evidence="10">
    <location>
        <begin position="13"/>
        <end position="29"/>
    </location>
</feature>
<feature type="transmembrane region" description="Helical" evidence="11">
    <location>
        <begin position="125"/>
        <end position="144"/>
    </location>
</feature>
<dbReference type="GO" id="GO:0005524">
    <property type="term" value="F:ATP binding"/>
    <property type="evidence" value="ECO:0007669"/>
    <property type="project" value="UniProtKB-KW"/>
</dbReference>
<accession>A0A9X2BVB1</accession>
<evidence type="ECO:0000256" key="5">
    <source>
        <dbReference type="ARBA" id="ARBA00022553"/>
    </source>
</evidence>
<keyword evidence="6" id="KW-0808">Transferase</keyword>
<dbReference type="CDD" id="cd00082">
    <property type="entry name" value="HisKA"/>
    <property type="match status" value="1"/>
</dbReference>
<dbReference type="Pfam" id="PF02518">
    <property type="entry name" value="HATPase_c"/>
    <property type="match status" value="1"/>
</dbReference>
<dbReference type="Proteomes" id="UP001139516">
    <property type="component" value="Unassembled WGS sequence"/>
</dbReference>
<dbReference type="SUPFAM" id="SSF55874">
    <property type="entry name" value="ATPase domain of HSP90 chaperone/DNA topoisomerase II/histidine kinase"/>
    <property type="match status" value="1"/>
</dbReference>
<comment type="catalytic activity">
    <reaction evidence="1">
        <text>ATP + protein L-histidine = ADP + protein N-phospho-L-histidine.</text>
        <dbReference type="EC" id="2.7.13.3"/>
    </reaction>
</comment>
<evidence type="ECO:0000256" key="7">
    <source>
        <dbReference type="ARBA" id="ARBA00022741"/>
    </source>
</evidence>
<evidence type="ECO:0000256" key="3">
    <source>
        <dbReference type="ARBA" id="ARBA00012438"/>
    </source>
</evidence>
<keyword evidence="4" id="KW-1003">Cell membrane</keyword>
<dbReference type="EMBL" id="JALPRX010000040">
    <property type="protein sequence ID" value="MCK8784871.1"/>
    <property type="molecule type" value="Genomic_DNA"/>
</dbReference>
<dbReference type="SMART" id="SM00387">
    <property type="entry name" value="HATPase_c"/>
    <property type="match status" value="1"/>
</dbReference>
<dbReference type="InterPro" id="IPR050980">
    <property type="entry name" value="2C_sensor_his_kinase"/>
</dbReference>
<feature type="compositionally biased region" description="Low complexity" evidence="10">
    <location>
        <begin position="37"/>
        <end position="54"/>
    </location>
</feature>
<gene>
    <name evidence="13" type="ORF">M0638_10800</name>
</gene>
<comment type="caution">
    <text evidence="13">The sequence shown here is derived from an EMBL/GenBank/DDBJ whole genome shotgun (WGS) entry which is preliminary data.</text>
</comment>
<feature type="domain" description="Histidine kinase" evidence="12">
    <location>
        <begin position="264"/>
        <end position="471"/>
    </location>
</feature>
<evidence type="ECO:0000256" key="6">
    <source>
        <dbReference type="ARBA" id="ARBA00022679"/>
    </source>
</evidence>
<dbReference type="InterPro" id="IPR003594">
    <property type="entry name" value="HATPase_dom"/>
</dbReference>
<dbReference type="Gene3D" id="1.10.287.130">
    <property type="match status" value="1"/>
</dbReference>
<dbReference type="InterPro" id="IPR003661">
    <property type="entry name" value="HisK_dim/P_dom"/>
</dbReference>
<evidence type="ECO:0000256" key="9">
    <source>
        <dbReference type="ARBA" id="ARBA00022840"/>
    </source>
</evidence>
<evidence type="ECO:0000313" key="14">
    <source>
        <dbReference type="Proteomes" id="UP001139516"/>
    </source>
</evidence>
<feature type="transmembrane region" description="Helical" evidence="11">
    <location>
        <begin position="176"/>
        <end position="194"/>
    </location>
</feature>
<dbReference type="AlphaFoldDB" id="A0A9X2BVB1"/>
<feature type="region of interest" description="Disordered" evidence="10">
    <location>
        <begin position="1"/>
        <end position="57"/>
    </location>
</feature>
<keyword evidence="11" id="KW-0812">Transmembrane</keyword>
<dbReference type="GO" id="GO:0000155">
    <property type="term" value="F:phosphorelay sensor kinase activity"/>
    <property type="evidence" value="ECO:0007669"/>
    <property type="project" value="InterPro"/>
</dbReference>
<feature type="transmembrane region" description="Helical" evidence="11">
    <location>
        <begin position="150"/>
        <end position="169"/>
    </location>
</feature>
<reference evidence="13" key="1">
    <citation type="submission" date="2022-04" db="EMBL/GenBank/DDBJ databases">
        <title>Roseomonas acroporae sp. nov., isolated from coral Acropora digitifera.</title>
        <authorList>
            <person name="Sun H."/>
        </authorList>
    </citation>
    <scope>NUCLEOTIDE SEQUENCE</scope>
    <source>
        <strain evidence="13">NAR14</strain>
    </source>
</reference>
<evidence type="ECO:0000256" key="10">
    <source>
        <dbReference type="SAM" id="MobiDB-lite"/>
    </source>
</evidence>
<feature type="transmembrane region" description="Helical" evidence="11">
    <location>
        <begin position="206"/>
        <end position="228"/>
    </location>
</feature>
<keyword evidence="8" id="KW-0418">Kinase</keyword>
<keyword evidence="14" id="KW-1185">Reference proteome</keyword>
<dbReference type="RefSeq" id="WP_248666997.1">
    <property type="nucleotide sequence ID" value="NZ_JALPRX010000040.1"/>
</dbReference>